<dbReference type="PROSITE" id="PS50928">
    <property type="entry name" value="ABC_TM1"/>
    <property type="match status" value="1"/>
</dbReference>
<evidence type="ECO:0000256" key="7">
    <source>
        <dbReference type="ARBA" id="ARBA00022989"/>
    </source>
</evidence>
<keyword evidence="3 9" id="KW-0813">Transport</keyword>
<dbReference type="EMBL" id="CP000448">
    <property type="protein sequence ID" value="ABI68858.1"/>
    <property type="molecule type" value="Genomic_DNA"/>
</dbReference>
<evidence type="ECO:0000256" key="5">
    <source>
        <dbReference type="ARBA" id="ARBA00022505"/>
    </source>
</evidence>
<dbReference type="InterPro" id="IPR011867">
    <property type="entry name" value="ModB_ABC"/>
</dbReference>
<dbReference type="InterPro" id="IPR000515">
    <property type="entry name" value="MetI-like"/>
</dbReference>
<evidence type="ECO:0000313" key="13">
    <source>
        <dbReference type="Proteomes" id="UP000001968"/>
    </source>
</evidence>
<keyword evidence="7 9" id="KW-1133">Transmembrane helix</keyword>
<feature type="domain" description="ABC transmembrane type-1" evidence="11">
    <location>
        <begin position="9"/>
        <end position="214"/>
    </location>
</feature>
<reference evidence="13" key="1">
    <citation type="journal article" date="2010" name="Environ. Microbiol.">
        <title>The genome of Syntrophomonas wolfei: new insights into syntrophic metabolism and biohydrogen production.</title>
        <authorList>
            <person name="Sieber J.R."/>
            <person name="Sims D.R."/>
            <person name="Han C."/>
            <person name="Kim E."/>
            <person name="Lykidis A."/>
            <person name="Lapidus A.L."/>
            <person name="McDonnald E."/>
            <person name="Rohlin L."/>
            <person name="Culley D.E."/>
            <person name="Gunsalus R."/>
            <person name="McInerney M.J."/>
        </authorList>
    </citation>
    <scope>NUCLEOTIDE SEQUENCE [LARGE SCALE GENOMIC DNA]</scope>
    <source>
        <strain evidence="13">DSM 2245B / Goettingen</strain>
    </source>
</reference>
<organism evidence="12 13">
    <name type="scientific">Syntrophomonas wolfei subsp. wolfei (strain DSM 2245B / Goettingen)</name>
    <dbReference type="NCBI Taxonomy" id="335541"/>
    <lineage>
        <taxon>Bacteria</taxon>
        <taxon>Bacillati</taxon>
        <taxon>Bacillota</taxon>
        <taxon>Clostridia</taxon>
        <taxon>Eubacteriales</taxon>
        <taxon>Syntrophomonadaceae</taxon>
        <taxon>Syntrophomonas</taxon>
    </lineage>
</organism>
<evidence type="ECO:0000259" key="11">
    <source>
        <dbReference type="PROSITE" id="PS50928"/>
    </source>
</evidence>
<dbReference type="NCBIfam" id="TIGR02141">
    <property type="entry name" value="modB_ABC"/>
    <property type="match status" value="1"/>
</dbReference>
<dbReference type="HOGENOM" id="CLU_016047_14_3_9"/>
<evidence type="ECO:0000256" key="1">
    <source>
        <dbReference type="ARBA" id="ARBA00004651"/>
    </source>
</evidence>
<evidence type="ECO:0000256" key="3">
    <source>
        <dbReference type="ARBA" id="ARBA00022448"/>
    </source>
</evidence>
<evidence type="ECO:0000256" key="6">
    <source>
        <dbReference type="ARBA" id="ARBA00022692"/>
    </source>
</evidence>
<dbReference type="Proteomes" id="UP000001968">
    <property type="component" value="Chromosome"/>
</dbReference>
<evidence type="ECO:0000256" key="4">
    <source>
        <dbReference type="ARBA" id="ARBA00022475"/>
    </source>
</evidence>
<keyword evidence="5 10" id="KW-0500">Molybdenum</keyword>
<evidence type="ECO:0000313" key="12">
    <source>
        <dbReference type="EMBL" id="ABI68858.1"/>
    </source>
</evidence>
<feature type="transmembrane region" description="Helical" evidence="9">
    <location>
        <begin position="6"/>
        <end position="31"/>
    </location>
</feature>
<evidence type="ECO:0000256" key="2">
    <source>
        <dbReference type="ARBA" id="ARBA00007069"/>
    </source>
</evidence>
<comment type="function">
    <text evidence="10">Part of the binding-protein-dependent transport system for molybdenum; probably responsible for the translocation of the substrate across the membrane.</text>
</comment>
<keyword evidence="13" id="KW-1185">Reference proteome</keyword>
<feature type="transmembrane region" description="Helical" evidence="9">
    <location>
        <begin position="86"/>
        <end position="105"/>
    </location>
</feature>
<dbReference type="InterPro" id="IPR035906">
    <property type="entry name" value="MetI-like_sf"/>
</dbReference>
<dbReference type="OrthoDB" id="9795403at2"/>
<dbReference type="InterPro" id="IPR049783">
    <property type="entry name" value="ABC_perm_TupB-like"/>
</dbReference>
<name>Q0AWP6_SYNWW</name>
<dbReference type="SUPFAM" id="SSF161098">
    <property type="entry name" value="MetI-like"/>
    <property type="match status" value="1"/>
</dbReference>
<feature type="transmembrane region" description="Helical" evidence="9">
    <location>
        <begin position="141"/>
        <end position="159"/>
    </location>
</feature>
<dbReference type="KEGG" id="swo:Swol_1555"/>
<keyword evidence="6 9" id="KW-0812">Transmembrane</keyword>
<feature type="transmembrane region" description="Helical" evidence="9">
    <location>
        <begin position="194"/>
        <end position="215"/>
    </location>
</feature>
<feature type="transmembrane region" description="Helical" evidence="9">
    <location>
        <begin position="43"/>
        <end position="66"/>
    </location>
</feature>
<dbReference type="GO" id="GO:0015098">
    <property type="term" value="F:molybdate ion transmembrane transporter activity"/>
    <property type="evidence" value="ECO:0007669"/>
    <property type="project" value="UniProtKB-UniRule"/>
</dbReference>
<dbReference type="AlphaFoldDB" id="Q0AWP6"/>
<proteinExistence type="inferred from homology"/>
<dbReference type="Gene3D" id="1.10.3720.10">
    <property type="entry name" value="MetI-like"/>
    <property type="match status" value="1"/>
</dbReference>
<gene>
    <name evidence="12" type="ordered locus">Swol_1555</name>
</gene>
<dbReference type="CDD" id="cd06261">
    <property type="entry name" value="TM_PBP2"/>
    <property type="match status" value="1"/>
</dbReference>
<protein>
    <recommendedName>
        <fullName evidence="10">Molybdenum transport system permease</fullName>
    </recommendedName>
</protein>
<dbReference type="eggNOG" id="COG4149">
    <property type="taxonomic scope" value="Bacteria"/>
</dbReference>
<dbReference type="PANTHER" id="PTHR30183:SF3">
    <property type="entry name" value="MOLYBDENUM TRANSPORT SYSTEM PERMEASE PROTEIN MODB"/>
    <property type="match status" value="1"/>
</dbReference>
<dbReference type="GO" id="GO:0005886">
    <property type="term" value="C:plasma membrane"/>
    <property type="evidence" value="ECO:0007669"/>
    <property type="project" value="UniProtKB-SubCell"/>
</dbReference>
<dbReference type="RefSeq" id="WP_011640957.1">
    <property type="nucleotide sequence ID" value="NC_008346.1"/>
</dbReference>
<keyword evidence="8 9" id="KW-0472">Membrane</keyword>
<comment type="similarity">
    <text evidence="2 10">Belongs to the binding-protein-dependent transport system permease family. CysTW subfamily.</text>
</comment>
<accession>Q0AWP6</accession>
<evidence type="ECO:0000256" key="10">
    <source>
        <dbReference type="RuleBase" id="RU365097"/>
    </source>
</evidence>
<evidence type="ECO:0000256" key="9">
    <source>
        <dbReference type="RuleBase" id="RU363032"/>
    </source>
</evidence>
<keyword evidence="4 10" id="KW-1003">Cell membrane</keyword>
<dbReference type="NCBIfam" id="NF038017">
    <property type="entry name" value="ABC_perm1"/>
    <property type="match status" value="1"/>
</dbReference>
<dbReference type="PANTHER" id="PTHR30183">
    <property type="entry name" value="MOLYBDENUM TRANSPORT SYSTEM PERMEASE PROTEIN MODB"/>
    <property type="match status" value="1"/>
</dbReference>
<dbReference type="STRING" id="335541.Swol_1555"/>
<dbReference type="Pfam" id="PF00528">
    <property type="entry name" value="BPD_transp_1"/>
    <property type="match status" value="1"/>
</dbReference>
<evidence type="ECO:0000256" key="8">
    <source>
        <dbReference type="ARBA" id="ARBA00023136"/>
    </source>
</evidence>
<sequence length="241" mass="26258">MTEAELIPIWISLKTAGTATFITFILGIAAARWMAYGDFKGKNLLDGLFILPLVLPPTVLGFGLLLIFGKNGPLGQLLLYFDKTVIFSWSATVIASTVVAFPLMYQATRAAFEQIQPNLEDAARTLGATEWAVFWKVSMPLAWPGIAAGTILAFARSLGEFGATLMLAGNIPGKTQTAPLAIYFAVEAGRSDQALKWVLAILLISFASIIALNYWKSRQYSSWRSGQPMVKEVVIDAGYRD</sequence>
<comment type="subcellular location">
    <subcellularLocation>
        <location evidence="1 9">Cell membrane</location>
        <topology evidence="1 9">Multi-pass membrane protein</topology>
    </subcellularLocation>
</comment>